<comment type="caution">
    <text evidence="2">The sequence shown here is derived from an EMBL/GenBank/DDBJ whole genome shotgun (WGS) entry which is preliminary data.</text>
</comment>
<gene>
    <name evidence="2" type="ORF">I7X39_05880</name>
</gene>
<name>A0A931J3X6_9BURK</name>
<dbReference type="AlphaFoldDB" id="A0A931J3X6"/>
<evidence type="ECO:0000313" key="3">
    <source>
        <dbReference type="Proteomes" id="UP000613266"/>
    </source>
</evidence>
<protein>
    <submittedName>
        <fullName evidence="2">DUF268 domain-containing protein</fullName>
    </submittedName>
</protein>
<dbReference type="Gene3D" id="3.40.50.11340">
    <property type="match status" value="1"/>
</dbReference>
<accession>A0A931J3X6</accession>
<proteinExistence type="predicted"/>
<dbReference type="Proteomes" id="UP000613266">
    <property type="component" value="Unassembled WGS sequence"/>
</dbReference>
<organism evidence="2 3">
    <name type="scientific">Inhella proteolytica</name>
    <dbReference type="NCBI Taxonomy" id="2795029"/>
    <lineage>
        <taxon>Bacteria</taxon>
        <taxon>Pseudomonadati</taxon>
        <taxon>Pseudomonadota</taxon>
        <taxon>Betaproteobacteria</taxon>
        <taxon>Burkholderiales</taxon>
        <taxon>Sphaerotilaceae</taxon>
        <taxon>Inhella</taxon>
    </lineage>
</organism>
<keyword evidence="3" id="KW-1185">Reference proteome</keyword>
<dbReference type="RefSeq" id="WP_198110052.1">
    <property type="nucleotide sequence ID" value="NZ_JAEDAK010000003.1"/>
</dbReference>
<dbReference type="EMBL" id="JAEDAK010000003">
    <property type="protein sequence ID" value="MBH9576432.1"/>
    <property type="molecule type" value="Genomic_DNA"/>
</dbReference>
<evidence type="ECO:0000259" key="1">
    <source>
        <dbReference type="Pfam" id="PF04765"/>
    </source>
</evidence>
<dbReference type="InterPro" id="IPR048354">
    <property type="entry name" value="TOD1_MUCI70_glycTrfase_dom"/>
</dbReference>
<reference evidence="2" key="1">
    <citation type="submission" date="2020-12" db="EMBL/GenBank/DDBJ databases">
        <title>The genome sequence of Inhella sp. 1Y17.</title>
        <authorList>
            <person name="Liu Y."/>
        </authorList>
    </citation>
    <scope>NUCLEOTIDE SEQUENCE</scope>
    <source>
        <strain evidence="2">1Y17</strain>
    </source>
</reference>
<dbReference type="InterPro" id="IPR004951">
    <property type="entry name" value="DUF268_CAE_spp"/>
</dbReference>
<dbReference type="Gene3D" id="3.40.50.11350">
    <property type="match status" value="1"/>
</dbReference>
<dbReference type="Pfam" id="PF03269">
    <property type="entry name" value="DUF268"/>
    <property type="match status" value="1"/>
</dbReference>
<feature type="domain" description="TOD1/MUCI70 glycosyltransferase-like" evidence="1">
    <location>
        <begin position="64"/>
        <end position="204"/>
    </location>
</feature>
<dbReference type="Pfam" id="PF04765">
    <property type="entry name" value="TOD1_MUCI70"/>
    <property type="match status" value="1"/>
</dbReference>
<sequence length="1120" mass="124599">MPRIVVYTVLTGSKEPLGDPLEGLSGAALQSDLEFDWVCFTDDPALRSPRWQMRLLQEPLPPERSSRRPKMLPHEYLGEWAHSLYIDNIVRFSRLPTQADLFGAHDPAASEALLRCFRHSNRDDLLTEAEAIVQLGYERVDRLAEQLDFYRAKGWLEQVQGLSTCTLILRANHGHAQLRRFGQIWWEQFLLYGKRDQMSFDLARVLTPQPVDYWPGLKNDCPWLHNTPNIAPTRVLANFDATRYRWRYRHDEAAQRDPRRHFQEKGRHDGRQHARRLQILEWLSYRYGASLGSQVAPRRQLAQPLDDLLEPLRKQGGRLLVMPVRVDDPKLPARYLPEELDAAVRVLAGFLGAWEGTRCDITAADLASGRAKLHPDAGRFDLVLVLGCPGPLAGAALRFVQEGLNPTQGLLLMALASSADAAGLHALESQLGQALQAHTLVAAHPSQHDELDAPLPNTLLALNWLHDPKLPKAAPAPAPAPSSVAPMPATEKLYIAYCTSGMGNRLRPLASALAYCQATGRKLKVYWDDITPNGCLTPWSDLFTTPIEAISLAEIAALDPARTALFTEKGPGHGVEREASRHERPQLLGLAQRGARLEHAQALRLDEAADVVIVYDNNYLLGLPKQASIEALRRLQPHPAVRDKVLGTVAGLGLSPSTPAVHARGTDFNMKEALATYSALIDERIPQGEFFLSTEDAELEAGLRQRYGARLKSRPDRLHLQLQEGKTSWSDPDSYTITREHGIDALVDIYLLASVQLVVFHPGSTFSEIARHLHGVLQGLPAPQDQWPAGSEPPALAAAPAAKAEPPALAAAKQQFEARVRALMPRGGAAYPLDTDNGPAGPLTPEQLPPDFFYWESLGYRIPLMERLFMNSYSGQPELKWDGAVFNQLAAIPFANFPREIFKRICPYPEAWSQMATMRGYIAGRKVLVIGSETFWIELLCALGGAAEITTVEYRPIHWTEPPQANLRTLTWDQFIGDLDAHRERYDLILSYSSIEHSGLGRYGDRLTPLGDLFTFQLMAQCMKPTGLCTAAVPTGQDLTHFNAHRIYGVQRIQAMEQISGLKYAGIVYPDPAYLAEDPEPALRAGWTLQALATLPLGKYRQPILCFAREGFSQQRYVQG</sequence>
<evidence type="ECO:0000313" key="2">
    <source>
        <dbReference type="EMBL" id="MBH9576432.1"/>
    </source>
</evidence>